<protein>
    <submittedName>
        <fullName evidence="1">Uncharacterized protein</fullName>
    </submittedName>
</protein>
<comment type="caution">
    <text evidence="1">The sequence shown here is derived from an EMBL/GenBank/DDBJ whole genome shotgun (WGS) entry which is preliminary data.</text>
</comment>
<dbReference type="EMBL" id="VSSQ01005572">
    <property type="protein sequence ID" value="MPM29661.1"/>
    <property type="molecule type" value="Genomic_DNA"/>
</dbReference>
<dbReference type="AlphaFoldDB" id="A0A644YP63"/>
<organism evidence="1">
    <name type="scientific">bioreactor metagenome</name>
    <dbReference type="NCBI Taxonomy" id="1076179"/>
    <lineage>
        <taxon>unclassified sequences</taxon>
        <taxon>metagenomes</taxon>
        <taxon>ecological metagenomes</taxon>
    </lineage>
</organism>
<sequence length="179" mass="19906">MAYGDSPNKREVKPRVVGDQCGVPRKLEKCNNCLPLLGCALDHCVCDSGQGRDLSRNRPLRVDKRIEGFYDFSLANAHSADFGQPVARRIESRRLHVENDKLTLKRKFFSGSAAVIVYKVALNAVQDFDFMFFGGGIRLRKSLNDAVIGNGNSPMSPRCRPLDIVCHRCDGVKGRHVGM</sequence>
<proteinExistence type="predicted"/>
<name>A0A644YP63_9ZZZZ</name>
<evidence type="ECO:0000313" key="1">
    <source>
        <dbReference type="EMBL" id="MPM29661.1"/>
    </source>
</evidence>
<gene>
    <name evidence="1" type="ORF">SDC9_76201</name>
</gene>
<reference evidence="1" key="1">
    <citation type="submission" date="2019-08" db="EMBL/GenBank/DDBJ databases">
        <authorList>
            <person name="Kucharzyk K."/>
            <person name="Murdoch R.W."/>
            <person name="Higgins S."/>
            <person name="Loffler F."/>
        </authorList>
    </citation>
    <scope>NUCLEOTIDE SEQUENCE</scope>
</reference>
<accession>A0A644YP63</accession>